<gene>
    <name evidence="2" type="ORF">F5Z01DRAFT_130725</name>
</gene>
<protein>
    <recommendedName>
        <fullName evidence="1">2EXR domain-containing protein</fullName>
    </recommendedName>
</protein>
<reference evidence="2" key="1">
    <citation type="journal article" date="2021" name="IMA Fungus">
        <title>Genomic characterization of three marine fungi, including Emericellopsis atlantica sp. nov. with signatures of a generalist lifestyle and marine biomass degradation.</title>
        <authorList>
            <person name="Hagestad O.C."/>
            <person name="Hou L."/>
            <person name="Andersen J.H."/>
            <person name="Hansen E.H."/>
            <person name="Altermark B."/>
            <person name="Li C."/>
            <person name="Kuhnert E."/>
            <person name="Cox R.J."/>
            <person name="Crous P.W."/>
            <person name="Spatafora J.W."/>
            <person name="Lail K."/>
            <person name="Amirebrahimi M."/>
            <person name="Lipzen A."/>
            <person name="Pangilinan J."/>
            <person name="Andreopoulos W."/>
            <person name="Hayes R.D."/>
            <person name="Ng V."/>
            <person name="Grigoriev I.V."/>
            <person name="Jackson S.A."/>
            <person name="Sutton T.D.S."/>
            <person name="Dobson A.D.W."/>
            <person name="Rama T."/>
        </authorList>
    </citation>
    <scope>NUCLEOTIDE SEQUENCE</scope>
    <source>
        <strain evidence="2">TS7</strain>
    </source>
</reference>
<dbReference type="PANTHER" id="PTHR35910:SF1">
    <property type="entry name" value="2EXR DOMAIN-CONTAINING PROTEIN"/>
    <property type="match status" value="1"/>
</dbReference>
<dbReference type="OrthoDB" id="3473305at2759"/>
<name>A0A9P8CP51_9HYPO</name>
<dbReference type="PANTHER" id="PTHR35910">
    <property type="entry name" value="2EXR DOMAIN-CONTAINING PROTEIN"/>
    <property type="match status" value="1"/>
</dbReference>
<organism evidence="2 3">
    <name type="scientific">Emericellopsis atlantica</name>
    <dbReference type="NCBI Taxonomy" id="2614577"/>
    <lineage>
        <taxon>Eukaryota</taxon>
        <taxon>Fungi</taxon>
        <taxon>Dikarya</taxon>
        <taxon>Ascomycota</taxon>
        <taxon>Pezizomycotina</taxon>
        <taxon>Sordariomycetes</taxon>
        <taxon>Hypocreomycetidae</taxon>
        <taxon>Hypocreales</taxon>
        <taxon>Bionectriaceae</taxon>
        <taxon>Emericellopsis</taxon>
    </lineage>
</organism>
<dbReference type="EMBL" id="MU251256">
    <property type="protein sequence ID" value="KAG9253827.1"/>
    <property type="molecule type" value="Genomic_DNA"/>
</dbReference>
<evidence type="ECO:0000259" key="1">
    <source>
        <dbReference type="Pfam" id="PF20150"/>
    </source>
</evidence>
<accession>A0A9P8CP51</accession>
<proteinExistence type="predicted"/>
<keyword evidence="3" id="KW-1185">Reference proteome</keyword>
<dbReference type="AlphaFoldDB" id="A0A9P8CP51"/>
<evidence type="ECO:0000313" key="2">
    <source>
        <dbReference type="EMBL" id="KAG9253827.1"/>
    </source>
</evidence>
<dbReference type="InterPro" id="IPR045518">
    <property type="entry name" value="2EXR"/>
</dbReference>
<dbReference type="RefSeq" id="XP_046117751.1">
    <property type="nucleotide sequence ID" value="XM_046257567.1"/>
</dbReference>
<sequence>MSFSALPFELRMQIWELTVVPRLLHLKLKQFLCDCKAHGSKEHENRVWITCITTSAPAPPALQVCHESRTHLSRPRLYQRSLIPYNRKHVLGRYTWVNFNLDMLSIGTCQLLMLKSYSPLVQRLRFEREIGEWFLHFGGHNLGKFPNIKEIQVVGRHNLLAWKDSWEGLDWVCPRDKVSFVDPRNGMVMSGRQYDEWRYWVEYQAADCDSPDGPWQRGNQEYWVQEGWIIDTEHW</sequence>
<dbReference type="GeneID" id="70288470"/>
<dbReference type="Pfam" id="PF20150">
    <property type="entry name" value="2EXR"/>
    <property type="match status" value="1"/>
</dbReference>
<evidence type="ECO:0000313" key="3">
    <source>
        <dbReference type="Proteomes" id="UP000887229"/>
    </source>
</evidence>
<feature type="domain" description="2EXR" evidence="1">
    <location>
        <begin position="3"/>
        <end position="104"/>
    </location>
</feature>
<dbReference type="Proteomes" id="UP000887229">
    <property type="component" value="Unassembled WGS sequence"/>
</dbReference>
<comment type="caution">
    <text evidence="2">The sequence shown here is derived from an EMBL/GenBank/DDBJ whole genome shotgun (WGS) entry which is preliminary data.</text>
</comment>